<evidence type="ECO:0000313" key="7">
    <source>
        <dbReference type="EMBL" id="CUR53295.1"/>
    </source>
</evidence>
<dbReference type="PANTHER" id="PTHR14413:SF16">
    <property type="entry name" value="LARGE RIBOSOMAL SUBUNIT PROTEIN BL17M"/>
    <property type="match status" value="1"/>
</dbReference>
<dbReference type="GO" id="GO:0022625">
    <property type="term" value="C:cytosolic large ribosomal subunit"/>
    <property type="evidence" value="ECO:0007669"/>
    <property type="project" value="TreeGrafter"/>
</dbReference>
<dbReference type="SUPFAM" id="SSF64263">
    <property type="entry name" value="Prokaryotic ribosomal protein L17"/>
    <property type="match status" value="1"/>
</dbReference>
<dbReference type="AlphaFoldDB" id="A0A160SXN9"/>
<reference evidence="8" key="1">
    <citation type="submission" date="2015-10" db="EMBL/GenBank/DDBJ databases">
        <authorList>
            <person name="Manzano-Marin A."/>
            <person name="Manzano-Marin A."/>
        </authorList>
    </citation>
    <scope>NUCLEOTIDE SEQUENCE [LARGE SCALE GENOMIC DNA]</scope>
    <source>
        <strain evidence="8">BTs</strain>
    </source>
</reference>
<gene>
    <name evidence="7" type="primary">rplQ</name>
    <name evidence="7" type="ORF">BTSPAZIEG_0336</name>
</gene>
<dbReference type="RefSeq" id="WP_075472833.1">
    <property type="nucleotide sequence ID" value="NZ_LN890285.1"/>
</dbReference>
<dbReference type="Proteomes" id="UP000243633">
    <property type="component" value="Chromosome 1"/>
</dbReference>
<dbReference type="InterPro" id="IPR036373">
    <property type="entry name" value="Ribosomal_bL17_sf"/>
</dbReference>
<dbReference type="PATRIC" id="fig|98804.3.peg.314"/>
<keyword evidence="8" id="KW-1185">Reference proteome</keyword>
<evidence type="ECO:0000256" key="3">
    <source>
        <dbReference type="ARBA" id="ARBA00023274"/>
    </source>
</evidence>
<dbReference type="OrthoDB" id="9809073at2"/>
<dbReference type="Pfam" id="PF01196">
    <property type="entry name" value="Ribosomal_L17"/>
    <property type="match status" value="1"/>
</dbReference>
<evidence type="ECO:0000313" key="8">
    <source>
        <dbReference type="Proteomes" id="UP000243633"/>
    </source>
</evidence>
<dbReference type="GO" id="GO:0006412">
    <property type="term" value="P:translation"/>
    <property type="evidence" value="ECO:0007669"/>
    <property type="project" value="InterPro"/>
</dbReference>
<dbReference type="InterPro" id="IPR047859">
    <property type="entry name" value="Ribosomal_bL17_CS"/>
</dbReference>
<evidence type="ECO:0000256" key="4">
    <source>
        <dbReference type="ARBA" id="ARBA00035494"/>
    </source>
</evidence>
<accession>A0A160SXN9</accession>
<dbReference type="GO" id="GO:0003735">
    <property type="term" value="F:structural constituent of ribosome"/>
    <property type="evidence" value="ECO:0007669"/>
    <property type="project" value="InterPro"/>
</dbReference>
<dbReference type="NCBIfam" id="TIGR00059">
    <property type="entry name" value="L17"/>
    <property type="match status" value="1"/>
</dbReference>
<name>A0A160SXN9_BUCTT</name>
<evidence type="ECO:0000256" key="5">
    <source>
        <dbReference type="RuleBase" id="RU000660"/>
    </source>
</evidence>
<dbReference type="PANTHER" id="PTHR14413">
    <property type="entry name" value="RIBOSOMAL PROTEIN L17"/>
    <property type="match status" value="1"/>
</dbReference>
<evidence type="ECO:0000256" key="2">
    <source>
        <dbReference type="ARBA" id="ARBA00022980"/>
    </source>
</evidence>
<evidence type="ECO:0000256" key="6">
    <source>
        <dbReference type="RuleBase" id="RU000661"/>
    </source>
</evidence>
<dbReference type="EMBL" id="LN890285">
    <property type="protein sequence ID" value="CUR53295.1"/>
    <property type="molecule type" value="Genomic_DNA"/>
</dbReference>
<evidence type="ECO:0000256" key="1">
    <source>
        <dbReference type="ARBA" id="ARBA00008777"/>
    </source>
</evidence>
<sequence>MRHRKSGRLLNRTRSHLKAMFQNMACSLFKYEHLKTTLPKAKELRRFVEPLITISKIDTVAHRRLIFSRLYNSEIVNKLFTIFGPHFKNRLGGYMRILKCGYRIGDNTILAYVELVDRKSQK</sequence>
<organism evidence="7 8">
    <name type="scientific">Buchnera aphidicola subsp. Tuberolachnus salignus</name>
    <dbReference type="NCBI Taxonomy" id="98804"/>
    <lineage>
        <taxon>Bacteria</taxon>
        <taxon>Pseudomonadati</taxon>
        <taxon>Pseudomonadota</taxon>
        <taxon>Gammaproteobacteria</taxon>
        <taxon>Enterobacterales</taxon>
        <taxon>Erwiniaceae</taxon>
        <taxon>Buchnera</taxon>
    </lineage>
</organism>
<keyword evidence="2 5" id="KW-0689">Ribosomal protein</keyword>
<dbReference type="Gene3D" id="3.90.1030.10">
    <property type="entry name" value="Ribosomal protein L17"/>
    <property type="match status" value="1"/>
</dbReference>
<dbReference type="STRING" id="98804.BTSPAZIEG_0336"/>
<protein>
    <recommendedName>
        <fullName evidence="4 6">50S ribosomal protein L17</fullName>
    </recommendedName>
</protein>
<comment type="similarity">
    <text evidence="1 5">Belongs to the bacterial ribosomal protein bL17 family.</text>
</comment>
<dbReference type="InterPro" id="IPR000456">
    <property type="entry name" value="Ribosomal_bL17"/>
</dbReference>
<dbReference type="FunFam" id="3.90.1030.10:FF:000001">
    <property type="entry name" value="50S ribosomal protein L17"/>
    <property type="match status" value="1"/>
</dbReference>
<keyword evidence="3 5" id="KW-0687">Ribonucleoprotein</keyword>
<dbReference type="PROSITE" id="PS01167">
    <property type="entry name" value="RIBOSOMAL_L17"/>
    <property type="match status" value="1"/>
</dbReference>
<proteinExistence type="inferred from homology"/>